<proteinExistence type="predicted"/>
<dbReference type="EMBL" id="GL536097">
    <property type="protein sequence ID" value="EFQ88838.1"/>
    <property type="molecule type" value="Genomic_DNA"/>
</dbReference>
<dbReference type="KEGG" id="pte:PTT_15118"/>
<gene>
    <name evidence="2" type="ORF">PTT_15118</name>
</gene>
<reference evidence="2 3" key="1">
    <citation type="journal article" date="2010" name="Genome Biol.">
        <title>A first genome assembly of the barley fungal pathogen Pyrenophora teres f. teres.</title>
        <authorList>
            <person name="Ellwood S.R."/>
            <person name="Liu Z."/>
            <person name="Syme R.A."/>
            <person name="Lai Z."/>
            <person name="Hane J.K."/>
            <person name="Keiper F."/>
            <person name="Moffat C.S."/>
            <person name="Oliver R.P."/>
            <person name="Friesen T.L."/>
        </authorList>
    </citation>
    <scope>NUCLEOTIDE SEQUENCE [LARGE SCALE GENOMIC DNA]</scope>
    <source>
        <strain evidence="2 3">0-1</strain>
    </source>
</reference>
<dbReference type="HOGENOM" id="CLU_816717_0_0_1"/>
<dbReference type="Proteomes" id="UP000001067">
    <property type="component" value="Unassembled WGS sequence"/>
</dbReference>
<evidence type="ECO:0000313" key="2">
    <source>
        <dbReference type="EMBL" id="EFQ88838.1"/>
    </source>
</evidence>
<feature type="region of interest" description="Disordered" evidence="1">
    <location>
        <begin position="1"/>
        <end position="27"/>
    </location>
</feature>
<evidence type="ECO:0000256" key="1">
    <source>
        <dbReference type="SAM" id="MobiDB-lite"/>
    </source>
</evidence>
<sequence>MVKRSRPPVRHTRHTEEMQARKRQRTTTRQNPFFEQLNYDMRRCIYDYLTLSPFADAKSCAGIYLSCRQCKNEMDQAASVQLRTRLLGYQKSIKKDSNGRVHIQLPKEIESRPVPTETVMDISVTMNAGWQPLEISRWFLTLHEMLFSLNIGRLHIHIDLPFQNRDYHTNITGLQMPWIAIISELLHRLLGPHDHKPVMRVRETMVTWRAIEKTTEKASEENKSPEALIIEGRKFQFASATPDSPYSYCFCHEAVDCGAWVIITPNPFKQGRTISNQELDMLTAYDSHGDQFSLEFSKATMNSMTLEISDGEKATGEDARSGPHQFYFRIEHFVRLMSEL</sequence>
<dbReference type="OrthoDB" id="3694022at2759"/>
<accession>E3RZM7</accession>
<protein>
    <submittedName>
        <fullName evidence="2">Uncharacterized protein</fullName>
    </submittedName>
</protein>
<keyword evidence="3" id="KW-1185">Reference proteome</keyword>
<feature type="compositionally biased region" description="Basic residues" evidence="1">
    <location>
        <begin position="1"/>
        <end position="13"/>
    </location>
</feature>
<name>E3RZM7_PYRTT</name>
<dbReference type="AlphaFoldDB" id="E3RZM7"/>
<evidence type="ECO:0000313" key="3">
    <source>
        <dbReference type="Proteomes" id="UP000001067"/>
    </source>
</evidence>
<organism evidence="3">
    <name type="scientific">Pyrenophora teres f. teres (strain 0-1)</name>
    <name type="common">Barley net blotch fungus</name>
    <name type="synonym">Drechslera teres f. teres</name>
    <dbReference type="NCBI Taxonomy" id="861557"/>
    <lineage>
        <taxon>Eukaryota</taxon>
        <taxon>Fungi</taxon>
        <taxon>Dikarya</taxon>
        <taxon>Ascomycota</taxon>
        <taxon>Pezizomycotina</taxon>
        <taxon>Dothideomycetes</taxon>
        <taxon>Pleosporomycetidae</taxon>
        <taxon>Pleosporales</taxon>
        <taxon>Pleosporineae</taxon>
        <taxon>Pleosporaceae</taxon>
        <taxon>Pyrenophora</taxon>
    </lineage>
</organism>